<evidence type="ECO:0000313" key="1">
    <source>
        <dbReference type="EMBL" id="KAJ7035329.1"/>
    </source>
</evidence>
<protein>
    <submittedName>
        <fullName evidence="1">Uncharacterized protein</fullName>
    </submittedName>
</protein>
<gene>
    <name evidence="1" type="ORF">C8F04DRAFT_1345101</name>
</gene>
<comment type="caution">
    <text evidence="1">The sequence shown here is derived from an EMBL/GenBank/DDBJ whole genome shotgun (WGS) entry which is preliminary data.</text>
</comment>
<name>A0AAD6SWG9_9AGAR</name>
<evidence type="ECO:0000313" key="2">
    <source>
        <dbReference type="Proteomes" id="UP001218188"/>
    </source>
</evidence>
<organism evidence="1 2">
    <name type="scientific">Mycena alexandri</name>
    <dbReference type="NCBI Taxonomy" id="1745969"/>
    <lineage>
        <taxon>Eukaryota</taxon>
        <taxon>Fungi</taxon>
        <taxon>Dikarya</taxon>
        <taxon>Basidiomycota</taxon>
        <taxon>Agaricomycotina</taxon>
        <taxon>Agaricomycetes</taxon>
        <taxon>Agaricomycetidae</taxon>
        <taxon>Agaricales</taxon>
        <taxon>Marasmiineae</taxon>
        <taxon>Mycenaceae</taxon>
        <taxon>Mycena</taxon>
    </lineage>
</organism>
<dbReference type="InterPro" id="IPR027417">
    <property type="entry name" value="P-loop_NTPase"/>
</dbReference>
<proteinExistence type="predicted"/>
<dbReference type="EMBL" id="JARJCM010000051">
    <property type="protein sequence ID" value="KAJ7035329.1"/>
    <property type="molecule type" value="Genomic_DNA"/>
</dbReference>
<keyword evidence="2" id="KW-1185">Reference proteome</keyword>
<dbReference type="PANTHER" id="PTHR36978">
    <property type="entry name" value="P-LOOP CONTAINING NUCLEOTIDE TRIPHOSPHATE HYDROLASE"/>
    <property type="match status" value="1"/>
</dbReference>
<dbReference type="Gene3D" id="3.40.50.300">
    <property type="entry name" value="P-loop containing nucleotide triphosphate hydrolases"/>
    <property type="match status" value="1"/>
</dbReference>
<accession>A0AAD6SWG9</accession>
<reference evidence="1" key="1">
    <citation type="submission" date="2023-03" db="EMBL/GenBank/DDBJ databases">
        <title>Massive genome expansion in bonnet fungi (Mycena s.s.) driven by repeated elements and novel gene families across ecological guilds.</title>
        <authorList>
            <consortium name="Lawrence Berkeley National Laboratory"/>
            <person name="Harder C.B."/>
            <person name="Miyauchi S."/>
            <person name="Viragh M."/>
            <person name="Kuo A."/>
            <person name="Thoen E."/>
            <person name="Andreopoulos B."/>
            <person name="Lu D."/>
            <person name="Skrede I."/>
            <person name="Drula E."/>
            <person name="Henrissat B."/>
            <person name="Morin E."/>
            <person name="Kohler A."/>
            <person name="Barry K."/>
            <person name="LaButti K."/>
            <person name="Morin E."/>
            <person name="Salamov A."/>
            <person name="Lipzen A."/>
            <person name="Mereny Z."/>
            <person name="Hegedus B."/>
            <person name="Baldrian P."/>
            <person name="Stursova M."/>
            <person name="Weitz H."/>
            <person name="Taylor A."/>
            <person name="Grigoriev I.V."/>
            <person name="Nagy L.G."/>
            <person name="Martin F."/>
            <person name="Kauserud H."/>
        </authorList>
    </citation>
    <scope>NUCLEOTIDE SEQUENCE</scope>
    <source>
        <strain evidence="1">CBHHK200</strain>
    </source>
</reference>
<dbReference type="InterPro" id="IPR040632">
    <property type="entry name" value="Sulfotransfer_4"/>
</dbReference>
<dbReference type="Pfam" id="PF17784">
    <property type="entry name" value="Sulfotransfer_4"/>
    <property type="match status" value="1"/>
</dbReference>
<dbReference type="Proteomes" id="UP001218188">
    <property type="component" value="Unassembled WGS sequence"/>
</dbReference>
<dbReference type="PANTHER" id="PTHR36978:SF4">
    <property type="entry name" value="P-LOOP CONTAINING NUCLEOSIDE TRIPHOSPHATE HYDROLASE PROTEIN"/>
    <property type="match status" value="1"/>
</dbReference>
<sequence>MWKLGDFFEKSIITSTKKNIWKPGGNAGEYTPSMRYRKAAHRGEAMRMLSAIRTCHTAKLFNFECRPLNRTGSKNNLTLLSISHGVPRCRFNGPHGAPPWVDRRNGRRTVPASPYSWWRSANATIGPIIGAPSLLRRVNWWLQVGPYAAKRGTLSRLNFAAFYGTENWRGDEELCKARFRAHYDYVRTLVPAERLLELDVKEGWAPLCRFSGKKIPDEPFPRLFDTATFKSSTPACWNLDITLLTTRIIPVEPIFLSDQALCPLARPE</sequence>
<dbReference type="AlphaFoldDB" id="A0AAD6SWG9"/>